<reference evidence="1" key="1">
    <citation type="submission" date="2018-05" db="EMBL/GenBank/DDBJ databases">
        <authorList>
            <person name="Lanie J.A."/>
            <person name="Ng W.-L."/>
            <person name="Kazmierczak K.M."/>
            <person name="Andrzejewski T.M."/>
            <person name="Davidsen T.M."/>
            <person name="Wayne K.J."/>
            <person name="Tettelin H."/>
            <person name="Glass J.I."/>
            <person name="Rusch D."/>
            <person name="Podicherti R."/>
            <person name="Tsui H.-C.T."/>
            <person name="Winkler M.E."/>
        </authorList>
    </citation>
    <scope>NUCLEOTIDE SEQUENCE</scope>
</reference>
<dbReference type="PANTHER" id="PTHR20883:SF48">
    <property type="entry name" value="ECTOINE DIOXYGENASE"/>
    <property type="match status" value="1"/>
</dbReference>
<dbReference type="InterPro" id="IPR008775">
    <property type="entry name" value="Phytyl_CoA_dOase-like"/>
</dbReference>
<accession>A0A381NXB2</accession>
<evidence type="ECO:0000313" key="1">
    <source>
        <dbReference type="EMBL" id="SUZ59242.1"/>
    </source>
</evidence>
<proteinExistence type="predicted"/>
<dbReference type="Pfam" id="PF05721">
    <property type="entry name" value="PhyH"/>
    <property type="match status" value="1"/>
</dbReference>
<dbReference type="SUPFAM" id="SSF51197">
    <property type="entry name" value="Clavaminate synthase-like"/>
    <property type="match status" value="1"/>
</dbReference>
<organism evidence="1">
    <name type="scientific">marine metagenome</name>
    <dbReference type="NCBI Taxonomy" id="408172"/>
    <lineage>
        <taxon>unclassified sequences</taxon>
        <taxon>metagenomes</taxon>
        <taxon>ecological metagenomes</taxon>
    </lineage>
</organism>
<dbReference type="EMBL" id="UINC01000666">
    <property type="protein sequence ID" value="SUZ59242.1"/>
    <property type="molecule type" value="Genomic_DNA"/>
</dbReference>
<dbReference type="AlphaFoldDB" id="A0A381NXB2"/>
<evidence type="ECO:0008006" key="2">
    <source>
        <dbReference type="Google" id="ProtNLM"/>
    </source>
</evidence>
<name>A0A381NXB2_9ZZZZ</name>
<dbReference type="GO" id="GO:0016491">
    <property type="term" value="F:oxidoreductase activity"/>
    <property type="evidence" value="ECO:0007669"/>
    <property type="project" value="UniProtKB-ARBA"/>
</dbReference>
<dbReference type="GO" id="GO:0046872">
    <property type="term" value="F:metal ion binding"/>
    <property type="evidence" value="ECO:0007669"/>
    <property type="project" value="UniProtKB-ARBA"/>
</dbReference>
<protein>
    <recommendedName>
        <fullName evidence="2">Fe2OG dioxygenase domain-containing protein</fullName>
    </recommendedName>
</protein>
<dbReference type="PANTHER" id="PTHR20883">
    <property type="entry name" value="PHYTANOYL-COA DIOXYGENASE DOMAIN CONTAINING 1"/>
    <property type="match status" value="1"/>
</dbReference>
<gene>
    <name evidence="1" type="ORF">METZ01_LOCUS12096</name>
</gene>
<dbReference type="Gene3D" id="2.60.120.620">
    <property type="entry name" value="q2cbj1_9rhob like domain"/>
    <property type="match status" value="1"/>
</dbReference>
<sequence>MDRETLETRLSAEVQELDLEEFVLQLEVDGLCVVPPEKTGVGTDTISAIRDQLLVEAEQTVGCGFDLDDGPDTALTMTADDNVIAQFNGDRGEPSQFLVQQLCARDRLFRDLAINPAALALIRHLIGRTATRFSSHNAFVKWQGEFGYGPNLGLHCDQMAVPRPWGRNALTANTNWCLTDYTHQDGALAYVPGSHRRMEPPRFPEAVELAVPVEAPAGSLIVFHGATWHGAFPRMTPGMRLSIANYFRHYMILPQDDIKNLFPRELADDCSDPTVFKLLAGFADDFPYTQPTERIPQIVQ</sequence>